<feature type="non-terminal residue" evidence="10">
    <location>
        <position position="479"/>
    </location>
</feature>
<comment type="catalytic activity">
    <reaction evidence="1">
        <text>Hydrolysis of terminal non-reducing beta-D-galactose residues in beta-D-galactosides.</text>
        <dbReference type="EC" id="3.2.1.23"/>
    </reaction>
</comment>
<evidence type="ECO:0000259" key="9">
    <source>
        <dbReference type="Pfam" id="PF02837"/>
    </source>
</evidence>
<accession>A0A921MZK4</accession>
<dbReference type="InterPro" id="IPR006104">
    <property type="entry name" value="Glyco_hydro_2_N"/>
</dbReference>
<name>A0A921MZK4_9FIRM</name>
<dbReference type="InterPro" id="IPR013783">
    <property type="entry name" value="Ig-like_fold"/>
</dbReference>
<dbReference type="PANTHER" id="PTHR46323">
    <property type="entry name" value="BETA-GALACTOSIDASE"/>
    <property type="match status" value="1"/>
</dbReference>
<dbReference type="InterPro" id="IPR023232">
    <property type="entry name" value="Glyco_hydro_2_AS"/>
</dbReference>
<dbReference type="GO" id="GO:0004565">
    <property type="term" value="F:beta-galactosidase activity"/>
    <property type="evidence" value="ECO:0007669"/>
    <property type="project" value="UniProtKB-EC"/>
</dbReference>
<feature type="domain" description="Glycosyl hydrolases family 2 sugar binding" evidence="9">
    <location>
        <begin position="55"/>
        <end position="222"/>
    </location>
</feature>
<keyword evidence="4 6" id="KW-0378">Hydrolase</keyword>
<dbReference type="SUPFAM" id="SSF51445">
    <property type="entry name" value="(Trans)glycosidases"/>
    <property type="match status" value="1"/>
</dbReference>
<sequence>MKFKYEKPQNGYPEWNNNPQIISLNMNKPHNDFVNYETKEEAIEGIKENSSRYISLNGKWKFNFCKDIKSIPEDFYKIDYKNESWDEIDVPSNWQIKGYGIPQYTNLIYPWTGREDIKPPFAPVKINEVGCYVKYIDITKEQLNKKVLINFQGVESCFYLYVNGEIVGFSKDSFSPSEFDITDYLIEGKNKIGVKVYRWCDASWLEDQDFWRLSGIFRDVYLEIKNNTHIVDFRVDSNLTDDYRDGTFSSKIKVVGIGNYNINLEIYDKDNIIYSNKKEFNVDGEIDINFQTIIDNPRKWSAEQPNLYKVIISLENENGKITEYVSCDTGFRRFEIKENVMYINGKRILFNGVNRHEFDSEMGRAINKEIMEKDIKIMKQFNVNALRTSHYPNNPYMYDLCDKYGLYVIDEVNLETHGTWKYGQKEEEGALPGSKPEWTDAVLSRCESMFERDKNHPCIIIWSLGNESFGGENFRKMYR</sequence>
<gene>
    <name evidence="10" type="ORF">K8V90_02800</name>
</gene>
<dbReference type="Gene3D" id="3.20.20.80">
    <property type="entry name" value="Glycosidases"/>
    <property type="match status" value="1"/>
</dbReference>
<evidence type="ECO:0000256" key="5">
    <source>
        <dbReference type="ARBA" id="ARBA00023295"/>
    </source>
</evidence>
<evidence type="ECO:0000256" key="6">
    <source>
        <dbReference type="RuleBase" id="RU361154"/>
    </source>
</evidence>
<dbReference type="EC" id="3.2.1.23" evidence="3"/>
<dbReference type="GO" id="GO:0009341">
    <property type="term" value="C:beta-galactosidase complex"/>
    <property type="evidence" value="ECO:0007669"/>
    <property type="project" value="TreeGrafter"/>
</dbReference>
<dbReference type="Gene3D" id="2.60.40.10">
    <property type="entry name" value="Immunoglobulins"/>
    <property type="match status" value="1"/>
</dbReference>
<dbReference type="Pfam" id="PF02837">
    <property type="entry name" value="Glyco_hydro_2_N"/>
    <property type="match status" value="1"/>
</dbReference>
<dbReference type="Proteomes" id="UP000776700">
    <property type="component" value="Unassembled WGS sequence"/>
</dbReference>
<reference evidence="10" key="2">
    <citation type="submission" date="2021-09" db="EMBL/GenBank/DDBJ databases">
        <authorList>
            <person name="Gilroy R."/>
        </authorList>
    </citation>
    <scope>NUCLEOTIDE SEQUENCE</scope>
    <source>
        <strain evidence="10">1277</strain>
    </source>
</reference>
<dbReference type="InterPro" id="IPR050347">
    <property type="entry name" value="Bact_Beta-galactosidase"/>
</dbReference>
<evidence type="ECO:0000259" key="7">
    <source>
        <dbReference type="Pfam" id="PF00703"/>
    </source>
</evidence>
<feature type="domain" description="Glycoside hydrolase family 2 catalytic" evidence="8">
    <location>
        <begin position="335"/>
        <end position="479"/>
    </location>
</feature>
<dbReference type="PRINTS" id="PR00132">
    <property type="entry name" value="GLHYDRLASE2"/>
</dbReference>
<comment type="caution">
    <text evidence="10">The sequence shown here is derived from an EMBL/GenBank/DDBJ whole genome shotgun (WGS) entry which is preliminary data.</text>
</comment>
<evidence type="ECO:0000256" key="4">
    <source>
        <dbReference type="ARBA" id="ARBA00022801"/>
    </source>
</evidence>
<dbReference type="EMBL" id="DYUB01000094">
    <property type="protein sequence ID" value="HJG96013.1"/>
    <property type="molecule type" value="Genomic_DNA"/>
</dbReference>
<dbReference type="PROSITE" id="PS00608">
    <property type="entry name" value="GLYCOSYL_HYDROL_F2_2"/>
    <property type="match status" value="1"/>
</dbReference>
<dbReference type="PROSITE" id="PS00719">
    <property type="entry name" value="GLYCOSYL_HYDROL_F2_1"/>
    <property type="match status" value="1"/>
</dbReference>
<evidence type="ECO:0000313" key="10">
    <source>
        <dbReference type="EMBL" id="HJG96013.1"/>
    </source>
</evidence>
<comment type="similarity">
    <text evidence="2 6">Belongs to the glycosyl hydrolase 2 family.</text>
</comment>
<dbReference type="InterPro" id="IPR036156">
    <property type="entry name" value="Beta-gal/glucu_dom_sf"/>
</dbReference>
<dbReference type="Pfam" id="PF02836">
    <property type="entry name" value="Glyco_hydro_2_C"/>
    <property type="match status" value="1"/>
</dbReference>
<organism evidence="10 11">
    <name type="scientific">Romboutsia timonensis</name>
    <dbReference type="NCBI Taxonomy" id="1776391"/>
    <lineage>
        <taxon>Bacteria</taxon>
        <taxon>Bacillati</taxon>
        <taxon>Bacillota</taxon>
        <taxon>Clostridia</taxon>
        <taxon>Peptostreptococcales</taxon>
        <taxon>Peptostreptococcaceae</taxon>
        <taxon>Romboutsia</taxon>
    </lineage>
</organism>
<reference evidence="10" key="1">
    <citation type="journal article" date="2021" name="PeerJ">
        <title>Extensive microbial diversity within the chicken gut microbiome revealed by metagenomics and culture.</title>
        <authorList>
            <person name="Gilroy R."/>
            <person name="Ravi A."/>
            <person name="Getino M."/>
            <person name="Pursley I."/>
            <person name="Horton D.L."/>
            <person name="Alikhan N.F."/>
            <person name="Baker D."/>
            <person name="Gharbi K."/>
            <person name="Hall N."/>
            <person name="Watson M."/>
            <person name="Adriaenssens E.M."/>
            <person name="Foster-Nyarko E."/>
            <person name="Jarju S."/>
            <person name="Secka A."/>
            <person name="Antonio M."/>
            <person name="Oren A."/>
            <person name="Chaudhuri R.R."/>
            <person name="La Ragione R."/>
            <person name="Hildebrand F."/>
            <person name="Pallen M.J."/>
        </authorList>
    </citation>
    <scope>NUCLEOTIDE SEQUENCE</scope>
    <source>
        <strain evidence="10">1277</strain>
    </source>
</reference>
<dbReference type="InterPro" id="IPR017853">
    <property type="entry name" value="GH"/>
</dbReference>
<protein>
    <recommendedName>
        <fullName evidence="3">beta-galactosidase</fullName>
        <ecNumber evidence="3">3.2.1.23</ecNumber>
    </recommendedName>
</protein>
<dbReference type="PANTHER" id="PTHR46323:SF2">
    <property type="entry name" value="BETA-GALACTOSIDASE"/>
    <property type="match status" value="1"/>
</dbReference>
<dbReference type="InterPro" id="IPR006103">
    <property type="entry name" value="Glyco_hydro_2_cat"/>
</dbReference>
<evidence type="ECO:0000256" key="2">
    <source>
        <dbReference type="ARBA" id="ARBA00007401"/>
    </source>
</evidence>
<evidence type="ECO:0000256" key="1">
    <source>
        <dbReference type="ARBA" id="ARBA00001412"/>
    </source>
</evidence>
<dbReference type="InterPro" id="IPR006102">
    <property type="entry name" value="Ig-like_GH2"/>
</dbReference>
<dbReference type="InterPro" id="IPR023230">
    <property type="entry name" value="Glyco_hydro_2_CS"/>
</dbReference>
<dbReference type="SUPFAM" id="SSF49785">
    <property type="entry name" value="Galactose-binding domain-like"/>
    <property type="match status" value="1"/>
</dbReference>
<dbReference type="GO" id="GO:0005990">
    <property type="term" value="P:lactose catabolic process"/>
    <property type="evidence" value="ECO:0007669"/>
    <property type="project" value="TreeGrafter"/>
</dbReference>
<dbReference type="Gene3D" id="2.60.120.260">
    <property type="entry name" value="Galactose-binding domain-like"/>
    <property type="match status" value="1"/>
</dbReference>
<evidence type="ECO:0000259" key="8">
    <source>
        <dbReference type="Pfam" id="PF02836"/>
    </source>
</evidence>
<evidence type="ECO:0000256" key="3">
    <source>
        <dbReference type="ARBA" id="ARBA00012756"/>
    </source>
</evidence>
<feature type="domain" description="Glycoside hydrolase family 2 immunoglobulin-like beta-sandwich" evidence="7">
    <location>
        <begin position="228"/>
        <end position="332"/>
    </location>
</feature>
<dbReference type="Pfam" id="PF00703">
    <property type="entry name" value="Glyco_hydro_2"/>
    <property type="match status" value="1"/>
</dbReference>
<proteinExistence type="inferred from homology"/>
<dbReference type="InterPro" id="IPR006101">
    <property type="entry name" value="Glyco_hydro_2"/>
</dbReference>
<dbReference type="SUPFAM" id="SSF49303">
    <property type="entry name" value="beta-Galactosidase/glucuronidase domain"/>
    <property type="match status" value="1"/>
</dbReference>
<evidence type="ECO:0000313" key="11">
    <source>
        <dbReference type="Proteomes" id="UP000776700"/>
    </source>
</evidence>
<keyword evidence="5 6" id="KW-0326">Glycosidase</keyword>
<dbReference type="InterPro" id="IPR008979">
    <property type="entry name" value="Galactose-bd-like_sf"/>
</dbReference>
<dbReference type="AlphaFoldDB" id="A0A921MZK4"/>